<dbReference type="RefSeq" id="WP_179811150.1">
    <property type="nucleotide sequence ID" value="NZ_JACCHL010000001.1"/>
</dbReference>
<accession>A0A7Z0BL34</accession>
<dbReference type="GO" id="GO:0032993">
    <property type="term" value="C:protein-DNA complex"/>
    <property type="evidence" value="ECO:0007669"/>
    <property type="project" value="TreeGrafter"/>
</dbReference>
<comment type="caution">
    <text evidence="6">The sequence shown here is derived from an EMBL/GenBank/DDBJ whole genome shotgun (WGS) entry which is preliminary data.</text>
</comment>
<gene>
    <name evidence="6" type="ORF">HNR06_004445</name>
</gene>
<proteinExistence type="inferred from homology"/>
<evidence type="ECO:0000256" key="2">
    <source>
        <dbReference type="ARBA" id="ARBA00023015"/>
    </source>
</evidence>
<evidence type="ECO:0000313" key="7">
    <source>
        <dbReference type="Proteomes" id="UP000584931"/>
    </source>
</evidence>
<sequence>MNNISMSSLRVVRAVATHKSLSEAARALGYSQPAISRQVAAAEAAVGEPLFVRHPRGVSLTRAGAVVARFATETLTGLEHLEERIDELASDRELRVRVGSFPAANAALLPLALARLMEGHPRITFTLAEASSPSLVHQVGAGRLDVAVIALGQGLPQAALEGLRLSSLESGELCVGVPAGHRLHGAARVPVAELEKEPWIVGRGTRDEPHFGVWPTLSASIVRCRARSWTARLGLVAAGLGICLLPEMMAHSVPAGVGIVRVEDPTWLGRSVLAVTPHHTTELHELVVGSLHEAASAISTETP</sequence>
<dbReference type="InterPro" id="IPR000847">
    <property type="entry name" value="LysR_HTH_N"/>
</dbReference>
<keyword evidence="3 6" id="KW-0238">DNA-binding</keyword>
<dbReference type="PANTHER" id="PTHR30346:SF29">
    <property type="entry name" value="LYSR SUBSTRATE-BINDING"/>
    <property type="match status" value="1"/>
</dbReference>
<feature type="domain" description="HTH lysR-type" evidence="5">
    <location>
        <begin position="4"/>
        <end position="61"/>
    </location>
</feature>
<dbReference type="Gene3D" id="3.40.190.10">
    <property type="entry name" value="Periplasmic binding protein-like II"/>
    <property type="match status" value="2"/>
</dbReference>
<dbReference type="Pfam" id="PF03466">
    <property type="entry name" value="LysR_substrate"/>
    <property type="match status" value="1"/>
</dbReference>
<evidence type="ECO:0000256" key="1">
    <source>
        <dbReference type="ARBA" id="ARBA00009437"/>
    </source>
</evidence>
<dbReference type="SUPFAM" id="SSF46785">
    <property type="entry name" value="Winged helix' DNA-binding domain"/>
    <property type="match status" value="1"/>
</dbReference>
<dbReference type="Proteomes" id="UP000584931">
    <property type="component" value="Unassembled WGS sequence"/>
</dbReference>
<dbReference type="PRINTS" id="PR00039">
    <property type="entry name" value="HTHLYSR"/>
</dbReference>
<dbReference type="PANTHER" id="PTHR30346">
    <property type="entry name" value="TRANSCRIPTIONAL DUAL REGULATOR HCAR-RELATED"/>
    <property type="match status" value="1"/>
</dbReference>
<protein>
    <submittedName>
        <fullName evidence="6">DNA-binding transcriptional LysR family regulator</fullName>
    </submittedName>
</protein>
<evidence type="ECO:0000259" key="5">
    <source>
        <dbReference type="PROSITE" id="PS50931"/>
    </source>
</evidence>
<evidence type="ECO:0000313" key="6">
    <source>
        <dbReference type="EMBL" id="NYH54856.1"/>
    </source>
</evidence>
<dbReference type="SUPFAM" id="SSF53850">
    <property type="entry name" value="Periplasmic binding protein-like II"/>
    <property type="match status" value="1"/>
</dbReference>
<reference evidence="6 7" key="1">
    <citation type="submission" date="2020-07" db="EMBL/GenBank/DDBJ databases">
        <title>Sequencing the genomes of 1000 actinobacteria strains.</title>
        <authorList>
            <person name="Klenk H.-P."/>
        </authorList>
    </citation>
    <scope>NUCLEOTIDE SEQUENCE [LARGE SCALE GENOMIC DNA]</scope>
    <source>
        <strain evidence="6 7">DSM 45278</strain>
    </source>
</reference>
<dbReference type="PROSITE" id="PS50931">
    <property type="entry name" value="HTH_LYSR"/>
    <property type="match status" value="1"/>
</dbReference>
<dbReference type="GO" id="GO:0003677">
    <property type="term" value="F:DNA binding"/>
    <property type="evidence" value="ECO:0007669"/>
    <property type="project" value="UniProtKB-KW"/>
</dbReference>
<dbReference type="Gene3D" id="1.10.10.10">
    <property type="entry name" value="Winged helix-like DNA-binding domain superfamily/Winged helix DNA-binding domain"/>
    <property type="match status" value="1"/>
</dbReference>
<evidence type="ECO:0000256" key="4">
    <source>
        <dbReference type="ARBA" id="ARBA00023163"/>
    </source>
</evidence>
<keyword evidence="4" id="KW-0804">Transcription</keyword>
<dbReference type="InterPro" id="IPR036388">
    <property type="entry name" value="WH-like_DNA-bd_sf"/>
</dbReference>
<dbReference type="Pfam" id="PF00126">
    <property type="entry name" value="HTH_1"/>
    <property type="match status" value="1"/>
</dbReference>
<dbReference type="InterPro" id="IPR036390">
    <property type="entry name" value="WH_DNA-bd_sf"/>
</dbReference>
<dbReference type="GO" id="GO:0003700">
    <property type="term" value="F:DNA-binding transcription factor activity"/>
    <property type="evidence" value="ECO:0007669"/>
    <property type="project" value="InterPro"/>
</dbReference>
<comment type="similarity">
    <text evidence="1">Belongs to the LysR transcriptional regulatory family.</text>
</comment>
<name>A0A7Z0BL34_9ACTN</name>
<dbReference type="AlphaFoldDB" id="A0A7Z0BL34"/>
<organism evidence="6 7">
    <name type="scientific">Nocardiopsis sinuspersici</name>
    <dbReference type="NCBI Taxonomy" id="501010"/>
    <lineage>
        <taxon>Bacteria</taxon>
        <taxon>Bacillati</taxon>
        <taxon>Actinomycetota</taxon>
        <taxon>Actinomycetes</taxon>
        <taxon>Streptosporangiales</taxon>
        <taxon>Nocardiopsidaceae</taxon>
        <taxon>Nocardiopsis</taxon>
    </lineage>
</organism>
<evidence type="ECO:0000256" key="3">
    <source>
        <dbReference type="ARBA" id="ARBA00023125"/>
    </source>
</evidence>
<dbReference type="EMBL" id="JACCHL010000001">
    <property type="protein sequence ID" value="NYH54856.1"/>
    <property type="molecule type" value="Genomic_DNA"/>
</dbReference>
<keyword evidence="2" id="KW-0805">Transcription regulation</keyword>
<dbReference type="InterPro" id="IPR005119">
    <property type="entry name" value="LysR_subst-bd"/>
</dbReference>